<dbReference type="PANTHER" id="PTHR30441:SF8">
    <property type="entry name" value="DUF748 DOMAIN-CONTAINING PROTEIN"/>
    <property type="match status" value="1"/>
</dbReference>
<dbReference type="AlphaFoldDB" id="A0AAF0CP88"/>
<feature type="transmembrane region" description="Helical" evidence="2">
    <location>
        <begin position="21"/>
        <end position="43"/>
    </location>
</feature>
<evidence type="ECO:0000313" key="3">
    <source>
        <dbReference type="EMBL" id="WED63589.1"/>
    </source>
</evidence>
<dbReference type="InterPro" id="IPR052894">
    <property type="entry name" value="AsmA-related"/>
</dbReference>
<evidence type="ECO:0000313" key="4">
    <source>
        <dbReference type="Proteomes" id="UP001218638"/>
    </source>
</evidence>
<organism evidence="3 4">
    <name type="scientific">Synoicihabitans lomoniglobus</name>
    <dbReference type="NCBI Taxonomy" id="2909285"/>
    <lineage>
        <taxon>Bacteria</taxon>
        <taxon>Pseudomonadati</taxon>
        <taxon>Verrucomicrobiota</taxon>
        <taxon>Opitutia</taxon>
        <taxon>Opitutales</taxon>
        <taxon>Opitutaceae</taxon>
        <taxon>Synoicihabitans</taxon>
    </lineage>
</organism>
<keyword evidence="4" id="KW-1185">Reference proteome</keyword>
<name>A0AAF0CP88_9BACT</name>
<dbReference type="RefSeq" id="WP_330929797.1">
    <property type="nucleotide sequence ID" value="NZ_CP119075.1"/>
</dbReference>
<sequence length="956" mass="104649">MTLPRWLQVCWKGTHFGGRCVFTFLRWTLWLVLGLLLCIQLFIASAHELTIPNFVLRQLEQKAATAGLRVAFGGAAFDPGGHVLLRDVRLTLLGFPDPMLRADVIHMEVDPIALWLRRFEPRSLRISGARLMMPAMLSPSGTSEPIIRNLDTTIRPGTETRSIFIDHLTARLGPLPLDVHGELLLPASPRKESPPLDQMFADITRNYVAACRFISQVLPRIPAHEAPHLSVQLTPHATHVADADLTLTAEKLVIPLPGAAESSPPVEIEQGSLSAVLPLGGPPKLIEVHLCGSAVSLPEQATLAHMDAKIGMLVAVAARRFEPRLVDLSARSLSAGGVTLEHVSTRATVAGLPQVQAELHAQLFHEPLQVRVDLDALTRAGRVRLDTHVANEAVAFAGQKIGFDLPSILSWDESPPLHVDVNLGPGGKPLHAEASFETGAVVARYVPLDATAARVRWEGTSLLADEVLLVRGDSRATGRYLMDTKSLDFRFLLRGHLQPADIDGWFRDWWSNFWRSFQFPSAPPEARVEVSGRWKAPLDTQVWIQARGESAVIKDIALNEMSTRLFIRPGWADVLEFHAVRPVGEVQGSFTRQWKLPEGRRWTLFEVHAQGVSDTSPLPKLLGPLGEKIIAPLEFDAPLHVTLDGRVEREDEGAPMTSDFAIDGRTSGAWRFKDFPLQGADFKAHYEGDRVLIDPFSSSMAQGVLNGRIELSQLEADQQIAFDLNLENAHLGETITTVEAWTDSDAKRNPTEANEFRQRIANGALSVSLTAQGPAADPFGFQGQGNMLVENANLGELKLLGILSTMLGGSILNFSKLQLENAYGDFQLKGPMIDFSALKVTGPRGALDATGHYSLETNSLAFLTRVRPFEGSRGLLDTVFTPLTNVLEVKLAGKLNNPEWTFVYGPTNILRSLSGGNRNTPPPESENAAPSSNFTPVPPSETSQDPQPTIKERVTP</sequence>
<dbReference type="GO" id="GO:0090313">
    <property type="term" value="P:regulation of protein targeting to membrane"/>
    <property type="evidence" value="ECO:0007669"/>
    <property type="project" value="TreeGrafter"/>
</dbReference>
<accession>A0AAF0CP88</accession>
<evidence type="ECO:0000256" key="1">
    <source>
        <dbReference type="SAM" id="MobiDB-lite"/>
    </source>
</evidence>
<dbReference type="EMBL" id="CP119075">
    <property type="protein sequence ID" value="WED63589.1"/>
    <property type="molecule type" value="Genomic_DNA"/>
</dbReference>
<feature type="region of interest" description="Disordered" evidence="1">
    <location>
        <begin position="913"/>
        <end position="956"/>
    </location>
</feature>
<keyword evidence="2" id="KW-1133">Transmembrane helix</keyword>
<dbReference type="GO" id="GO:0005886">
    <property type="term" value="C:plasma membrane"/>
    <property type="evidence" value="ECO:0007669"/>
    <property type="project" value="TreeGrafter"/>
</dbReference>
<proteinExistence type="predicted"/>
<gene>
    <name evidence="3" type="ORF">PXH66_14730</name>
</gene>
<evidence type="ECO:0000256" key="2">
    <source>
        <dbReference type="SAM" id="Phobius"/>
    </source>
</evidence>
<reference evidence="3" key="1">
    <citation type="submission" date="2023-03" db="EMBL/GenBank/DDBJ databases">
        <title>Lomoglobus Profundus gen. nov., sp. nov., a novel member of the phylum Verrucomicrobia, isolated from deep-marine sediment of South China Sea.</title>
        <authorList>
            <person name="Ahmad T."/>
            <person name="Ishaq S.E."/>
            <person name="Wang F."/>
        </authorList>
    </citation>
    <scope>NUCLEOTIDE SEQUENCE</scope>
    <source>
        <strain evidence="3">LMO-M01</strain>
    </source>
</reference>
<protein>
    <submittedName>
        <fullName evidence="3">AsmA-like C-terminal region-containing protein</fullName>
    </submittedName>
</protein>
<dbReference type="KEGG" id="slom:PXH66_14730"/>
<dbReference type="PANTHER" id="PTHR30441">
    <property type="entry name" value="DUF748 DOMAIN-CONTAINING PROTEIN"/>
    <property type="match status" value="1"/>
</dbReference>
<keyword evidence="2" id="KW-0812">Transmembrane</keyword>
<keyword evidence="2" id="KW-0472">Membrane</keyword>
<dbReference type="Proteomes" id="UP001218638">
    <property type="component" value="Chromosome"/>
</dbReference>